<proteinExistence type="predicted"/>
<dbReference type="InterPro" id="IPR011050">
    <property type="entry name" value="Pectin_lyase_fold/virulence"/>
</dbReference>
<evidence type="ECO:0008006" key="3">
    <source>
        <dbReference type="Google" id="ProtNLM"/>
    </source>
</evidence>
<protein>
    <recommendedName>
        <fullName evidence="3">Pertactin central region domain-containing protein</fullName>
    </recommendedName>
</protein>
<keyword evidence="2" id="KW-1185">Reference proteome</keyword>
<dbReference type="SUPFAM" id="SSF51126">
    <property type="entry name" value="Pectin lyase-like"/>
    <property type="match status" value="1"/>
</dbReference>
<dbReference type="Proteomes" id="UP000092649">
    <property type="component" value="Unassembled WGS sequence"/>
</dbReference>
<accession>A0A1A7NYD7</accession>
<name>A0A1A7NYD7_9PAST</name>
<dbReference type="InterPro" id="IPR012332">
    <property type="entry name" value="Autotransporter_pectin_lyase_C"/>
</dbReference>
<organism evidence="1 2">
    <name type="scientific">Gallibacterium salpingitidis</name>
    <dbReference type="NCBI Taxonomy" id="505341"/>
    <lineage>
        <taxon>Bacteria</taxon>
        <taxon>Pseudomonadati</taxon>
        <taxon>Pseudomonadota</taxon>
        <taxon>Gammaproteobacteria</taxon>
        <taxon>Pasteurellales</taxon>
        <taxon>Pasteurellaceae</taxon>
        <taxon>Gallibacterium</taxon>
    </lineage>
</organism>
<dbReference type="AlphaFoldDB" id="A0A1A7NYD7"/>
<gene>
    <name evidence="1" type="ORF">QS62_06085</name>
</gene>
<dbReference type="Gene3D" id="2.160.20.20">
    <property type="match status" value="1"/>
</dbReference>
<sequence length="262" mass="28561">MTLNYAKDSVIKGNMLSIGGDIQVKSKGSTLHLSGDEYAYDNGNITLQLTPGSLAVGRMDNFAAYDNAQHKTLFANWASSDATNAGQIYLDLAKNSLWQMTGQSWVSELRGEGTVDVSPTQAGQALHIDKLAGANQFLMTLNKTGQGSDMLYIKEGTATAQDMVIKNQRDVIDSMNYGDRLRFAAVQHSQNEFVAGKQYTDEHRLMKQALTVEYSDQATDPDNREAYNLAFNGGNALSKAKPGNEYVNSTYGGEGSQNVYLV</sequence>
<reference evidence="1 2" key="1">
    <citation type="submission" date="2014-11" db="EMBL/GenBank/DDBJ databases">
        <title>Pan-genome of Gallibacterium spp.</title>
        <authorList>
            <person name="Kudirkiene E."/>
            <person name="Bojesen A.M."/>
        </authorList>
    </citation>
    <scope>NUCLEOTIDE SEQUENCE [LARGE SCALE GENOMIC DNA]</scope>
    <source>
        <strain evidence="1 2">F150</strain>
    </source>
</reference>
<feature type="non-terminal residue" evidence="1">
    <location>
        <position position="262"/>
    </location>
</feature>
<comment type="caution">
    <text evidence="1">The sequence shown here is derived from an EMBL/GenBank/DDBJ whole genome shotgun (WGS) entry which is preliminary data.</text>
</comment>
<evidence type="ECO:0000313" key="1">
    <source>
        <dbReference type="EMBL" id="OBW94506.1"/>
    </source>
</evidence>
<evidence type="ECO:0000313" key="2">
    <source>
        <dbReference type="Proteomes" id="UP000092649"/>
    </source>
</evidence>
<dbReference type="EMBL" id="JTJL01000024">
    <property type="protein sequence ID" value="OBW94506.1"/>
    <property type="molecule type" value="Genomic_DNA"/>
</dbReference>